<dbReference type="EMBL" id="MBFR01000040">
    <property type="protein sequence ID" value="PVU96108.1"/>
    <property type="molecule type" value="Genomic_DNA"/>
</dbReference>
<dbReference type="PANTHER" id="PTHR46140">
    <property type="entry name" value="VACUOLAR TRANSPORTER CHAPERONE 1-RELATED"/>
    <property type="match status" value="1"/>
</dbReference>
<dbReference type="InterPro" id="IPR004331">
    <property type="entry name" value="SPX_dom"/>
</dbReference>
<dbReference type="PANTHER" id="PTHR46140:SF1">
    <property type="entry name" value="VACUOLAR TRANSPORTER CHAPERONE COMPLEX SUBUNIT 4-RELATED"/>
    <property type="match status" value="1"/>
</dbReference>
<dbReference type="InterPro" id="IPR051572">
    <property type="entry name" value="VTC_Complex_Subunit"/>
</dbReference>
<protein>
    <recommendedName>
        <fullName evidence="7">SPX domain-containing protein</fullName>
    </recommendedName>
</protein>
<keyword evidence="5" id="KW-0472">Membrane</keyword>
<dbReference type="Gene3D" id="3.20.100.30">
    <property type="entry name" value="VTC, catalytic tunnel domain"/>
    <property type="match status" value="1"/>
</dbReference>
<keyword evidence="3" id="KW-0812">Transmembrane</keyword>
<dbReference type="OrthoDB" id="5566576at2759"/>
<dbReference type="Proteomes" id="UP000245383">
    <property type="component" value="Unassembled WGS sequence"/>
</dbReference>
<keyword evidence="2" id="KW-0926">Vacuole</keyword>
<evidence type="ECO:0000256" key="2">
    <source>
        <dbReference type="ARBA" id="ARBA00022554"/>
    </source>
</evidence>
<feature type="region of interest" description="Disordered" evidence="6">
    <location>
        <begin position="1079"/>
        <end position="1112"/>
    </location>
</feature>
<evidence type="ECO:0000313" key="8">
    <source>
        <dbReference type="EMBL" id="PVU96108.1"/>
    </source>
</evidence>
<dbReference type="Pfam" id="PF04795">
    <property type="entry name" value="PAPA-1"/>
    <property type="match status" value="1"/>
</dbReference>
<accession>A0A2T9YUU5</accession>
<keyword evidence="4" id="KW-1133">Transmembrane helix</keyword>
<dbReference type="STRING" id="133385.A0A2T9YUU5"/>
<reference evidence="8 9" key="1">
    <citation type="journal article" date="2018" name="MBio">
        <title>Comparative Genomics Reveals the Core Gene Toolbox for the Fungus-Insect Symbiosis.</title>
        <authorList>
            <person name="Wang Y."/>
            <person name="Stata M."/>
            <person name="Wang W."/>
            <person name="Stajich J.E."/>
            <person name="White M.M."/>
            <person name="Moncalvo J.M."/>
        </authorList>
    </citation>
    <scope>NUCLEOTIDE SEQUENCE [LARGE SCALE GENOMIC DNA]</scope>
    <source>
        <strain evidence="8 9">SWE-8-4</strain>
    </source>
</reference>
<name>A0A2T9YUU5_9FUNG</name>
<feature type="compositionally biased region" description="Basic and acidic residues" evidence="6">
    <location>
        <begin position="1096"/>
        <end position="1112"/>
    </location>
</feature>
<dbReference type="AlphaFoldDB" id="A0A2T9YUU5"/>
<evidence type="ECO:0000256" key="1">
    <source>
        <dbReference type="ARBA" id="ARBA00004128"/>
    </source>
</evidence>
<dbReference type="GO" id="GO:0005774">
    <property type="term" value="C:vacuolar membrane"/>
    <property type="evidence" value="ECO:0007669"/>
    <property type="project" value="UniProtKB-SubCell"/>
</dbReference>
<dbReference type="GO" id="GO:0006799">
    <property type="term" value="P:polyphosphate biosynthetic process"/>
    <property type="evidence" value="ECO:0007669"/>
    <property type="project" value="UniProtKB-ARBA"/>
</dbReference>
<comment type="subcellular location">
    <subcellularLocation>
        <location evidence="1">Vacuole membrane</location>
        <topology evidence="1">Multi-pass membrane protein</topology>
    </subcellularLocation>
</comment>
<evidence type="ECO:0000256" key="4">
    <source>
        <dbReference type="ARBA" id="ARBA00022989"/>
    </source>
</evidence>
<feature type="compositionally biased region" description="Polar residues" evidence="6">
    <location>
        <begin position="901"/>
        <end position="919"/>
    </location>
</feature>
<proteinExistence type="predicted"/>
<dbReference type="SMART" id="SM01406">
    <property type="entry name" value="PAPA-1"/>
    <property type="match status" value="1"/>
</dbReference>
<sequence length="1216" mass="140937">MSHFSISKTAYPEWKAHAIDYEALLNYIYARSIESEYCLRDREFFLHCLEIQIQKLNDFLSLKIYELSQILNHCESLLEILSHLKQEEKEIATYDASEINVIATGQILELIKFNQENFTALCKVVLKHNEFTGVGITSDVVELLKKFPITYYTNQQITITQRLFKTYQQLQYQNLSYISSNLNDINTTDSCERIFTGWIDPDRINIIISEISKHMEYYLDDDMTEQNFFHSDLPENAHDYLGSKKHSHLNIVSDNISFSQIFPVKYNTVYFDNNFNTYHNLVSGLKKFESVKIKWKSSLGDFKIPFAQNSKKNCFVNTENTEKIPINSSDSSSLTYNQQNSIQASSIAIIELENHQELWAVDSNIQERIHIPKNRINAYLASEYNVNTKSDKSNQTQCKNSKINCPRFLFKKIQKKIILEKQKPALKTCGSYYYFKDKTAESNIFIEITTNLQIYRVDNTERNDKNRDYFHTASFDTFTDNSEQYSKESKKFSPGIIKIRLKQNHLPSWLHNLVYGQENIYWVHGFDPYVYGVSMLLEKYTRLLPYWSFEVSHPSLTEDFEPDGTHSSCNSDNFMAENNSRLNLDIKNIKYFQGAKSHSISALLLKNKAISSFELAEDFAKLSNFKSLGKSDFTGDNIYDPNLFRLYRISSFPILSEFNSRIYRNNVRTKSQIFTDLTQNPTENSYLLNYQSYNNENNREPRNKEFNKIKTLIVFISKFSVTRPNAIAFLSPFSNKYTQITARMDTKKSSSSANSTRILKIKLTSNKNTQSLSNRESSINEFGESELSELETDEYDDSIPREHTGSNNNKNHHKLRKSSKDSTSKSRTTSNKHIIKDSSSDVYISSIESIDESQSDGGSSVIQDFMEIKKSNSRFIKNKKKPNVPKDKIYEDIVILSSGQIPNLQTPKNSKKNTATPSKESTKVTKTKAKDDNYVDSEEDFNDSGIEKITFEYNSSENSSENEFDYELKKLDSKKMTKRQLARLTNNTDDTLLELQTKFTKEEIALRRSEYIRKRKFQTMQRAEQLKNETINRLLSKQTAKSRNKLDNEDSKSVISNKDTSFDAEKIRWSCVIQPLSKTNSNNDFDENPHLNNKKQNIDTENKQDELNKNNLKKDDKKEVLSQLVYSLSIPKGTNVSDLFPSLLEFQNTKDLVNKIANKSHNCDVKECANTFKYKFYSKNSENNDSNDSNASNNDNLLFACSLEHYKILNKQAIDN</sequence>
<gene>
    <name evidence="8" type="ORF">BB561_001388</name>
</gene>
<dbReference type="PROSITE" id="PS51382">
    <property type="entry name" value="SPX"/>
    <property type="match status" value="1"/>
</dbReference>
<dbReference type="InterPro" id="IPR006880">
    <property type="entry name" value="INO80B_C"/>
</dbReference>
<evidence type="ECO:0000313" key="9">
    <source>
        <dbReference type="Proteomes" id="UP000245383"/>
    </source>
</evidence>
<feature type="compositionally biased region" description="Polar residues" evidence="6">
    <location>
        <begin position="769"/>
        <end position="780"/>
    </location>
</feature>
<evidence type="ECO:0000256" key="5">
    <source>
        <dbReference type="ARBA" id="ARBA00023136"/>
    </source>
</evidence>
<evidence type="ECO:0000256" key="3">
    <source>
        <dbReference type="ARBA" id="ARBA00022692"/>
    </source>
</evidence>
<feature type="region of interest" description="Disordered" evidence="6">
    <location>
        <begin position="901"/>
        <end position="928"/>
    </location>
</feature>
<keyword evidence="9" id="KW-1185">Reference proteome</keyword>
<organism evidence="8 9">
    <name type="scientific">Smittium simulii</name>
    <dbReference type="NCBI Taxonomy" id="133385"/>
    <lineage>
        <taxon>Eukaryota</taxon>
        <taxon>Fungi</taxon>
        <taxon>Fungi incertae sedis</taxon>
        <taxon>Zoopagomycota</taxon>
        <taxon>Kickxellomycotina</taxon>
        <taxon>Harpellomycetes</taxon>
        <taxon>Harpellales</taxon>
        <taxon>Legeriomycetaceae</taxon>
        <taxon>Smittium</taxon>
    </lineage>
</organism>
<dbReference type="GO" id="GO:0031011">
    <property type="term" value="C:Ino80 complex"/>
    <property type="evidence" value="ECO:0007669"/>
    <property type="project" value="InterPro"/>
</dbReference>
<feature type="region of interest" description="Disordered" evidence="6">
    <location>
        <begin position="769"/>
        <end position="834"/>
    </location>
</feature>
<comment type="caution">
    <text evidence="8">The sequence shown here is derived from an EMBL/GenBank/DDBJ whole genome shotgun (WGS) entry which is preliminary data.</text>
</comment>
<evidence type="ECO:0000259" key="7">
    <source>
        <dbReference type="PROSITE" id="PS51382"/>
    </source>
</evidence>
<feature type="compositionally biased region" description="Acidic residues" evidence="6">
    <location>
        <begin position="783"/>
        <end position="797"/>
    </location>
</feature>
<dbReference type="InterPro" id="IPR042267">
    <property type="entry name" value="VTC_sf"/>
</dbReference>
<feature type="domain" description="SPX" evidence="7">
    <location>
        <begin position="1"/>
        <end position="142"/>
    </location>
</feature>
<evidence type="ECO:0000256" key="6">
    <source>
        <dbReference type="SAM" id="MobiDB-lite"/>
    </source>
</evidence>